<dbReference type="AlphaFoldDB" id="A0A0F9FXG4"/>
<dbReference type="Pfam" id="PF06508">
    <property type="entry name" value="QueC"/>
    <property type="match status" value="1"/>
</dbReference>
<keyword evidence="5" id="KW-0862">Zinc</keyword>
<evidence type="ECO:0000256" key="6">
    <source>
        <dbReference type="ARBA" id="ARBA00022840"/>
    </source>
</evidence>
<comment type="pathway">
    <text evidence="1">Purine metabolism; 7-cyano-7-deazaguanine biosynthesis.</text>
</comment>
<evidence type="ECO:0000256" key="1">
    <source>
        <dbReference type="ARBA" id="ARBA00005061"/>
    </source>
</evidence>
<comment type="caution">
    <text evidence="10">The sequence shown here is derived from an EMBL/GenBank/DDBJ whole genome shotgun (WGS) entry which is preliminary data.</text>
</comment>
<comment type="similarity">
    <text evidence="7">Belongs to the QueC family.</text>
</comment>
<evidence type="ECO:0000256" key="5">
    <source>
        <dbReference type="ARBA" id="ARBA00022833"/>
    </source>
</evidence>
<comment type="catalytic activity">
    <reaction evidence="9">
        <text>7-carboxy-7-carbaguanine + NH4(+) + 2 ATP = 7-cyano-7-carbaguanine + 2 AMP + 2 diphosphate + 2 H(+)</text>
        <dbReference type="Rhea" id="RHEA:27982"/>
        <dbReference type="ChEBI" id="CHEBI:15378"/>
        <dbReference type="ChEBI" id="CHEBI:28938"/>
        <dbReference type="ChEBI" id="CHEBI:30616"/>
        <dbReference type="ChEBI" id="CHEBI:33019"/>
        <dbReference type="ChEBI" id="CHEBI:45075"/>
        <dbReference type="ChEBI" id="CHEBI:61036"/>
        <dbReference type="ChEBI" id="CHEBI:456215"/>
        <dbReference type="EC" id="6.3.4.20"/>
    </reaction>
</comment>
<keyword evidence="3" id="KW-0479">Metal-binding</keyword>
<dbReference type="PANTHER" id="PTHR42914">
    <property type="entry name" value="7-CYANO-7-DEAZAGUANINE SYNTHASE"/>
    <property type="match status" value="1"/>
</dbReference>
<name>A0A0F9FXG4_9ZZZZ</name>
<dbReference type="GO" id="GO:0016874">
    <property type="term" value="F:ligase activity"/>
    <property type="evidence" value="ECO:0007669"/>
    <property type="project" value="UniProtKB-KW"/>
</dbReference>
<gene>
    <name evidence="10" type="ORF">LCGC14_1979870</name>
</gene>
<dbReference type="PANTHER" id="PTHR42914:SF1">
    <property type="entry name" value="7-CYANO-7-DEAZAGUANINE SYNTHASE"/>
    <property type="match status" value="1"/>
</dbReference>
<dbReference type="EC" id="6.3.4.20" evidence="8"/>
<evidence type="ECO:0000256" key="4">
    <source>
        <dbReference type="ARBA" id="ARBA00022741"/>
    </source>
</evidence>
<proteinExistence type="inferred from homology"/>
<keyword evidence="4" id="KW-0547">Nucleotide-binding</keyword>
<evidence type="ECO:0000256" key="3">
    <source>
        <dbReference type="ARBA" id="ARBA00022723"/>
    </source>
</evidence>
<dbReference type="GO" id="GO:0005524">
    <property type="term" value="F:ATP binding"/>
    <property type="evidence" value="ECO:0007669"/>
    <property type="project" value="UniProtKB-KW"/>
</dbReference>
<evidence type="ECO:0000256" key="2">
    <source>
        <dbReference type="ARBA" id="ARBA00022598"/>
    </source>
</evidence>
<evidence type="ECO:0000256" key="7">
    <source>
        <dbReference type="ARBA" id="ARBA00037993"/>
    </source>
</evidence>
<reference evidence="10" key="1">
    <citation type="journal article" date="2015" name="Nature">
        <title>Complex archaea that bridge the gap between prokaryotes and eukaryotes.</title>
        <authorList>
            <person name="Spang A."/>
            <person name="Saw J.H."/>
            <person name="Jorgensen S.L."/>
            <person name="Zaremba-Niedzwiedzka K."/>
            <person name="Martijn J."/>
            <person name="Lind A.E."/>
            <person name="van Eijk R."/>
            <person name="Schleper C."/>
            <person name="Guy L."/>
            <person name="Ettema T.J."/>
        </authorList>
    </citation>
    <scope>NUCLEOTIDE SEQUENCE</scope>
</reference>
<dbReference type="InterPro" id="IPR014729">
    <property type="entry name" value="Rossmann-like_a/b/a_fold"/>
</dbReference>
<evidence type="ECO:0000256" key="8">
    <source>
        <dbReference type="ARBA" id="ARBA00039149"/>
    </source>
</evidence>
<sequence>MKSLVLCGGGIKSAFLAIEASKEGETSLLHIDYGQPNLSRELEALECLVQRCGMLLLQVKLTGFPPLEQTLLRLLCLFSRAAPIARHFGYPKIYYGISRDDLPHTADPKLAEEFLTGLQHLLNLAVLDHDDTGLWLGNLELDTPLRKLKLEHILRLGNEWKIDWTKTWSCMYGGKKHCGVCPKCTRRRTAFKLEGSREDPTEYAN</sequence>
<evidence type="ECO:0000313" key="10">
    <source>
        <dbReference type="EMBL" id="KKL82926.1"/>
    </source>
</evidence>
<keyword evidence="6" id="KW-0067">ATP-binding</keyword>
<dbReference type="SUPFAM" id="SSF52402">
    <property type="entry name" value="Adenine nucleotide alpha hydrolases-like"/>
    <property type="match status" value="1"/>
</dbReference>
<accession>A0A0F9FXG4</accession>
<dbReference type="EMBL" id="LAZR01022133">
    <property type="protein sequence ID" value="KKL82926.1"/>
    <property type="molecule type" value="Genomic_DNA"/>
</dbReference>
<dbReference type="InterPro" id="IPR018317">
    <property type="entry name" value="QueC"/>
</dbReference>
<keyword evidence="2" id="KW-0436">Ligase</keyword>
<evidence type="ECO:0000256" key="9">
    <source>
        <dbReference type="ARBA" id="ARBA00047890"/>
    </source>
</evidence>
<protein>
    <recommendedName>
        <fullName evidence="8">7-cyano-7-deazaguanine synthase</fullName>
        <ecNumber evidence="8">6.3.4.20</ecNumber>
    </recommendedName>
</protein>
<organism evidence="10">
    <name type="scientific">marine sediment metagenome</name>
    <dbReference type="NCBI Taxonomy" id="412755"/>
    <lineage>
        <taxon>unclassified sequences</taxon>
        <taxon>metagenomes</taxon>
        <taxon>ecological metagenomes</taxon>
    </lineage>
</organism>
<dbReference type="GO" id="GO:0046872">
    <property type="term" value="F:metal ion binding"/>
    <property type="evidence" value="ECO:0007669"/>
    <property type="project" value="UniProtKB-KW"/>
</dbReference>
<dbReference type="Gene3D" id="3.40.50.620">
    <property type="entry name" value="HUPs"/>
    <property type="match status" value="1"/>
</dbReference>